<evidence type="ECO:0000313" key="1">
    <source>
        <dbReference type="EMBL" id="PQO99656.1"/>
    </source>
</evidence>
<dbReference type="EMBL" id="PUIN01000016">
    <property type="protein sequence ID" value="PQO99656.1"/>
    <property type="molecule type" value="Genomic_DNA"/>
</dbReference>
<sequence>MGRPLREQARSHTGSAVITKCDQHRSTVGAGLLAKRPAKTPSNFQPHHRINNLPPVWSSFSRSANGGCVHLSDNLPLLAPLNRLRVFNGCRIQSQPLNPSSHTTRTRD</sequence>
<name>A0A2S8HAX0_9PSED</name>
<comment type="caution">
    <text evidence="1">The sequence shown here is derived from an EMBL/GenBank/DDBJ whole genome shotgun (WGS) entry which is preliminary data.</text>
</comment>
<gene>
    <name evidence="1" type="ORF">C5612_25660</name>
</gene>
<protein>
    <submittedName>
        <fullName evidence="1">Uncharacterized protein</fullName>
    </submittedName>
</protein>
<dbReference type="Proteomes" id="UP000239687">
    <property type="component" value="Unassembled WGS sequence"/>
</dbReference>
<reference evidence="1 2" key="1">
    <citation type="submission" date="2018-02" db="EMBL/GenBank/DDBJ databases">
        <title>Draft genome sequencing of Pseudomonas frederiksbergensis 11-D3.</title>
        <authorList>
            <person name="Zheng B.-X."/>
        </authorList>
    </citation>
    <scope>NUCLEOTIDE SEQUENCE [LARGE SCALE GENOMIC DNA]</scope>
    <source>
        <strain evidence="1 2">11-D3</strain>
    </source>
</reference>
<accession>A0A2S8HAX0</accession>
<dbReference type="AlphaFoldDB" id="A0A2S8HAX0"/>
<proteinExistence type="predicted"/>
<evidence type="ECO:0000313" key="2">
    <source>
        <dbReference type="Proteomes" id="UP000239687"/>
    </source>
</evidence>
<organism evidence="1 2">
    <name type="scientific">Pseudomonas frederiksbergensis</name>
    <dbReference type="NCBI Taxonomy" id="104087"/>
    <lineage>
        <taxon>Bacteria</taxon>
        <taxon>Pseudomonadati</taxon>
        <taxon>Pseudomonadota</taxon>
        <taxon>Gammaproteobacteria</taxon>
        <taxon>Pseudomonadales</taxon>
        <taxon>Pseudomonadaceae</taxon>
        <taxon>Pseudomonas</taxon>
    </lineage>
</organism>